<name>A0ABP8CJ85_9FLAO</name>
<evidence type="ECO:0000313" key="1">
    <source>
        <dbReference type="EMBL" id="GAA4239747.1"/>
    </source>
</evidence>
<sequence length="294" mass="35635">MLTYNELIELRDKLINNEIGIELAKEQCWKDFKEGQRSWHSKDWKERRLKIIKEKCQICNSKETLTLQHLSHPKKYNEYLRVITRNYTNQYINSNSEIDKTEFRNHVLSDYEYIPIPLCPNCNSKNPSERVRKMPKYRCTDCKHEFDEANYRSASELISIFFEDEDAYEVRDKCFVSKDKWKNRHNLSNIKYWFQRNKAKDKDAESIEKKAFLLYLNDNIKYLSFEDTITACRKCASNYDLHRMELCPKCKEFYKGIQYPTCIQCLPEEKRKEVEEQIEFGKQWREMEKRLGID</sequence>
<accession>A0ABP8CJ85</accession>
<protein>
    <submittedName>
        <fullName evidence="1">Uncharacterized protein</fullName>
    </submittedName>
</protein>
<dbReference type="RefSeq" id="WP_344789669.1">
    <property type="nucleotide sequence ID" value="NZ_BAABCA010000015.1"/>
</dbReference>
<dbReference type="Proteomes" id="UP001501496">
    <property type="component" value="Unassembled WGS sequence"/>
</dbReference>
<comment type="caution">
    <text evidence="1">The sequence shown here is derived from an EMBL/GenBank/DDBJ whole genome shotgun (WGS) entry which is preliminary data.</text>
</comment>
<keyword evidence="2" id="KW-1185">Reference proteome</keyword>
<proteinExistence type="predicted"/>
<evidence type="ECO:0000313" key="2">
    <source>
        <dbReference type="Proteomes" id="UP001501496"/>
    </source>
</evidence>
<reference evidence="2" key="1">
    <citation type="journal article" date="2019" name="Int. J. Syst. Evol. Microbiol.">
        <title>The Global Catalogue of Microorganisms (GCM) 10K type strain sequencing project: providing services to taxonomists for standard genome sequencing and annotation.</title>
        <authorList>
            <consortium name="The Broad Institute Genomics Platform"/>
            <consortium name="The Broad Institute Genome Sequencing Center for Infectious Disease"/>
            <person name="Wu L."/>
            <person name="Ma J."/>
        </authorList>
    </citation>
    <scope>NUCLEOTIDE SEQUENCE [LARGE SCALE GENOMIC DNA]</scope>
    <source>
        <strain evidence="2">JCM 17630</strain>
    </source>
</reference>
<gene>
    <name evidence="1" type="ORF">GCM10022291_35140</name>
</gene>
<dbReference type="EMBL" id="BAABCA010000015">
    <property type="protein sequence ID" value="GAA4239747.1"/>
    <property type="molecule type" value="Genomic_DNA"/>
</dbReference>
<organism evidence="1 2">
    <name type="scientific">Postechiella marina</name>
    <dbReference type="NCBI Taxonomy" id="943941"/>
    <lineage>
        <taxon>Bacteria</taxon>
        <taxon>Pseudomonadati</taxon>
        <taxon>Bacteroidota</taxon>
        <taxon>Flavobacteriia</taxon>
        <taxon>Flavobacteriales</taxon>
        <taxon>Flavobacteriaceae</taxon>
        <taxon>Postechiella</taxon>
    </lineage>
</organism>